<dbReference type="PANTHER" id="PTHR43057:SF1">
    <property type="entry name" value="ARSENICAL-RESISTANCE PROTEIN 3"/>
    <property type="match status" value="1"/>
</dbReference>
<evidence type="ECO:0000256" key="1">
    <source>
        <dbReference type="ARBA" id="ARBA00022448"/>
    </source>
</evidence>
<name>A0A2U3KTI9_9FIRM</name>
<keyword evidence="1" id="KW-0813">Transport</keyword>
<dbReference type="GO" id="GO:0015104">
    <property type="term" value="F:antimonite transmembrane transporter activity"/>
    <property type="evidence" value="ECO:0007669"/>
    <property type="project" value="TreeGrafter"/>
</dbReference>
<dbReference type="PANTHER" id="PTHR43057">
    <property type="entry name" value="ARSENITE EFFLUX TRANSPORTER"/>
    <property type="match status" value="1"/>
</dbReference>
<gene>
    <name evidence="3" type="ORF">SBF1_2690012</name>
</gene>
<protein>
    <recommendedName>
        <fullName evidence="5">Arsenical-resistance protein</fullName>
    </recommendedName>
</protein>
<organism evidence="3 4">
    <name type="scientific">Candidatus Desulfosporosinus infrequens</name>
    <dbReference type="NCBI Taxonomy" id="2043169"/>
    <lineage>
        <taxon>Bacteria</taxon>
        <taxon>Bacillati</taxon>
        <taxon>Bacillota</taxon>
        <taxon>Clostridia</taxon>
        <taxon>Eubacteriales</taxon>
        <taxon>Desulfitobacteriaceae</taxon>
        <taxon>Desulfosporosinus</taxon>
    </lineage>
</organism>
<proteinExistence type="predicted"/>
<feature type="transmembrane region" description="Helical" evidence="2">
    <location>
        <begin position="18"/>
        <end position="36"/>
    </location>
</feature>
<dbReference type="GO" id="GO:0015105">
    <property type="term" value="F:arsenite transmembrane transporter activity"/>
    <property type="evidence" value="ECO:0007669"/>
    <property type="project" value="TreeGrafter"/>
</dbReference>
<evidence type="ECO:0000256" key="2">
    <source>
        <dbReference type="SAM" id="Phobius"/>
    </source>
</evidence>
<evidence type="ECO:0000313" key="3">
    <source>
        <dbReference type="EMBL" id="SPF42974.1"/>
    </source>
</evidence>
<sequence>MSIELPVSRKLSFLDRYLTLWIFLAMAVGVGIGYVFPGTTTFINRFQMGTTNILIAIGLIVYLISF</sequence>
<reference evidence="4" key="1">
    <citation type="submission" date="2018-02" db="EMBL/GenBank/DDBJ databases">
        <authorList>
            <person name="Hausmann B."/>
        </authorList>
    </citation>
    <scope>NUCLEOTIDE SEQUENCE [LARGE SCALE GENOMIC DNA]</scope>
    <source>
        <strain evidence="4">Peat soil MAG SbF1</strain>
    </source>
</reference>
<dbReference type="GO" id="GO:0005886">
    <property type="term" value="C:plasma membrane"/>
    <property type="evidence" value="ECO:0007669"/>
    <property type="project" value="TreeGrafter"/>
</dbReference>
<keyword evidence="2" id="KW-0472">Membrane</keyword>
<dbReference type="InterPro" id="IPR004706">
    <property type="entry name" value="Arsenical-R_Acr3"/>
</dbReference>
<dbReference type="Proteomes" id="UP000238916">
    <property type="component" value="Unassembled WGS sequence"/>
</dbReference>
<evidence type="ECO:0000313" key="4">
    <source>
        <dbReference type="Proteomes" id="UP000238916"/>
    </source>
</evidence>
<dbReference type="GO" id="GO:0015297">
    <property type="term" value="F:antiporter activity"/>
    <property type="evidence" value="ECO:0007669"/>
    <property type="project" value="InterPro"/>
</dbReference>
<evidence type="ECO:0008006" key="5">
    <source>
        <dbReference type="Google" id="ProtNLM"/>
    </source>
</evidence>
<keyword evidence="2" id="KW-0812">Transmembrane</keyword>
<dbReference type="AlphaFoldDB" id="A0A2U3KTI9"/>
<accession>A0A2U3KTI9</accession>
<keyword evidence="2" id="KW-1133">Transmembrane helix</keyword>
<feature type="transmembrane region" description="Helical" evidence="2">
    <location>
        <begin position="42"/>
        <end position="64"/>
    </location>
</feature>
<dbReference type="EMBL" id="OMOF01000189">
    <property type="protein sequence ID" value="SPF42974.1"/>
    <property type="molecule type" value="Genomic_DNA"/>
</dbReference>